<proteinExistence type="predicted"/>
<keyword evidence="3" id="KW-1185">Reference proteome</keyword>
<gene>
    <name evidence="2" type="ORF">B7P43_G06655</name>
</gene>
<dbReference type="EMBL" id="NEVH01013960">
    <property type="protein sequence ID" value="PNF28248.1"/>
    <property type="molecule type" value="Genomic_DNA"/>
</dbReference>
<dbReference type="AlphaFoldDB" id="A0A2J7QI33"/>
<feature type="non-terminal residue" evidence="2">
    <location>
        <position position="1"/>
    </location>
</feature>
<dbReference type="InParanoid" id="A0A2J7QI33"/>
<evidence type="ECO:0000313" key="2">
    <source>
        <dbReference type="EMBL" id="PNF28248.1"/>
    </source>
</evidence>
<reference evidence="2 3" key="1">
    <citation type="submission" date="2017-12" db="EMBL/GenBank/DDBJ databases">
        <title>Hemimetabolous genomes reveal molecular basis of termite eusociality.</title>
        <authorList>
            <person name="Harrison M.C."/>
            <person name="Jongepier E."/>
            <person name="Robertson H.M."/>
            <person name="Arning N."/>
            <person name="Bitard-Feildel T."/>
            <person name="Chao H."/>
            <person name="Childers C.P."/>
            <person name="Dinh H."/>
            <person name="Doddapaneni H."/>
            <person name="Dugan S."/>
            <person name="Gowin J."/>
            <person name="Greiner C."/>
            <person name="Han Y."/>
            <person name="Hu H."/>
            <person name="Hughes D.S.T."/>
            <person name="Huylmans A.-K."/>
            <person name="Kemena C."/>
            <person name="Kremer L.P.M."/>
            <person name="Lee S.L."/>
            <person name="Lopez-Ezquerra A."/>
            <person name="Mallet L."/>
            <person name="Monroy-Kuhn J.M."/>
            <person name="Moser A."/>
            <person name="Murali S.C."/>
            <person name="Muzny D.M."/>
            <person name="Otani S."/>
            <person name="Piulachs M.-D."/>
            <person name="Poelchau M."/>
            <person name="Qu J."/>
            <person name="Schaub F."/>
            <person name="Wada-Katsumata A."/>
            <person name="Worley K.C."/>
            <person name="Xie Q."/>
            <person name="Ylla G."/>
            <person name="Poulsen M."/>
            <person name="Gibbs R.A."/>
            <person name="Schal C."/>
            <person name="Richards S."/>
            <person name="Belles X."/>
            <person name="Korb J."/>
            <person name="Bornberg-Bauer E."/>
        </authorList>
    </citation>
    <scope>NUCLEOTIDE SEQUENCE [LARGE SCALE GENOMIC DNA]</scope>
    <source>
        <tissue evidence="2">Whole body</tissue>
    </source>
</reference>
<name>A0A2J7QI33_9NEOP</name>
<dbReference type="Proteomes" id="UP000235965">
    <property type="component" value="Unassembled WGS sequence"/>
</dbReference>
<comment type="caution">
    <text evidence="2">The sequence shown here is derived from an EMBL/GenBank/DDBJ whole genome shotgun (WGS) entry which is preliminary data.</text>
</comment>
<evidence type="ECO:0000256" key="1">
    <source>
        <dbReference type="SAM" id="MobiDB-lite"/>
    </source>
</evidence>
<sequence>ICKRGLENVAQHRYLRKTITNQNVSEIPTFLSSRIRKESSPPTAGPRARRNKDKSELFAKRFANIFTPHNEVRDQEIEQNLAAPIELQQTLTITTPKETKEVIKSLGLKKHPA</sequence>
<protein>
    <submittedName>
        <fullName evidence="2">Uncharacterized protein</fullName>
    </submittedName>
</protein>
<feature type="region of interest" description="Disordered" evidence="1">
    <location>
        <begin position="32"/>
        <end position="54"/>
    </location>
</feature>
<evidence type="ECO:0000313" key="3">
    <source>
        <dbReference type="Proteomes" id="UP000235965"/>
    </source>
</evidence>
<organism evidence="2 3">
    <name type="scientific">Cryptotermes secundus</name>
    <dbReference type="NCBI Taxonomy" id="105785"/>
    <lineage>
        <taxon>Eukaryota</taxon>
        <taxon>Metazoa</taxon>
        <taxon>Ecdysozoa</taxon>
        <taxon>Arthropoda</taxon>
        <taxon>Hexapoda</taxon>
        <taxon>Insecta</taxon>
        <taxon>Pterygota</taxon>
        <taxon>Neoptera</taxon>
        <taxon>Polyneoptera</taxon>
        <taxon>Dictyoptera</taxon>
        <taxon>Blattodea</taxon>
        <taxon>Blattoidea</taxon>
        <taxon>Termitoidae</taxon>
        <taxon>Kalotermitidae</taxon>
        <taxon>Cryptotermitinae</taxon>
        <taxon>Cryptotermes</taxon>
    </lineage>
</organism>
<accession>A0A2J7QI33</accession>